<sequence length="111" mass="11863">MSVATAPTANGQANIDKEIDTTLAVVKAGGTNYKEDPSAPKTVKVGGDTWQQKVATMDLTSGGTKEPVKIYVLAVQHGKAIFLMDYILSQANADSDAKQYIQPVLDSFKFV</sequence>
<keyword evidence="2" id="KW-1185">Reference proteome</keyword>
<name>A0A402AQJ4_9CHLR</name>
<gene>
    <name evidence="1" type="ORF">KDK_51970</name>
</gene>
<dbReference type="OrthoDB" id="166085at2"/>
<evidence type="ECO:0000313" key="2">
    <source>
        <dbReference type="Proteomes" id="UP000287188"/>
    </source>
</evidence>
<comment type="caution">
    <text evidence="1">The sequence shown here is derived from an EMBL/GenBank/DDBJ whole genome shotgun (WGS) entry which is preliminary data.</text>
</comment>
<accession>A0A402AQJ4</accession>
<dbReference type="RefSeq" id="WP_136625281.1">
    <property type="nucleotide sequence ID" value="NZ_BIFS01000001.1"/>
</dbReference>
<reference evidence="2" key="1">
    <citation type="submission" date="2018-12" db="EMBL/GenBank/DDBJ databases">
        <title>Tengunoibacter tsumagoiensis gen. nov., sp. nov., Dictyobacter kobayashii sp. nov., D. alpinus sp. nov., and D. joshuensis sp. nov. and description of Dictyobacteraceae fam. nov. within the order Ktedonobacterales isolated from Tengu-no-mugimeshi.</title>
        <authorList>
            <person name="Wang C.M."/>
            <person name="Zheng Y."/>
            <person name="Sakai Y."/>
            <person name="Toyoda A."/>
            <person name="Minakuchi Y."/>
            <person name="Abe K."/>
            <person name="Yokota A."/>
            <person name="Yabe S."/>
        </authorList>
    </citation>
    <scope>NUCLEOTIDE SEQUENCE [LARGE SCALE GENOMIC DNA]</scope>
    <source>
        <strain evidence="2">Uno11</strain>
    </source>
</reference>
<dbReference type="AlphaFoldDB" id="A0A402AQJ4"/>
<organism evidence="1 2">
    <name type="scientific">Dictyobacter kobayashii</name>
    <dbReference type="NCBI Taxonomy" id="2014872"/>
    <lineage>
        <taxon>Bacteria</taxon>
        <taxon>Bacillati</taxon>
        <taxon>Chloroflexota</taxon>
        <taxon>Ktedonobacteria</taxon>
        <taxon>Ktedonobacterales</taxon>
        <taxon>Dictyobacteraceae</taxon>
        <taxon>Dictyobacter</taxon>
    </lineage>
</organism>
<protein>
    <submittedName>
        <fullName evidence="1">Uncharacterized protein</fullName>
    </submittedName>
</protein>
<dbReference type="Proteomes" id="UP000287188">
    <property type="component" value="Unassembled WGS sequence"/>
</dbReference>
<proteinExistence type="predicted"/>
<evidence type="ECO:0000313" key="1">
    <source>
        <dbReference type="EMBL" id="GCE21397.1"/>
    </source>
</evidence>
<dbReference type="EMBL" id="BIFS01000001">
    <property type="protein sequence ID" value="GCE21397.1"/>
    <property type="molecule type" value="Genomic_DNA"/>
</dbReference>